<reference evidence="2 3" key="2">
    <citation type="journal article" date="2010" name="Stand. Genomic Sci.">
        <title>Complete genome sequence of Gordonia bronchialis type strain (3410).</title>
        <authorList>
            <person name="Ivanova N."/>
            <person name="Sikorski J."/>
            <person name="Jando M."/>
            <person name="Lapidus A."/>
            <person name="Nolan M."/>
            <person name="Lucas S."/>
            <person name="Del Rio T.G."/>
            <person name="Tice H."/>
            <person name="Copeland A."/>
            <person name="Cheng J.F."/>
            <person name="Chen F."/>
            <person name="Bruce D."/>
            <person name="Goodwin L."/>
            <person name="Pitluck S."/>
            <person name="Mavromatis K."/>
            <person name="Ovchinnikova G."/>
            <person name="Pati A."/>
            <person name="Chen A."/>
            <person name="Palaniappan K."/>
            <person name="Land M."/>
            <person name="Hauser L."/>
            <person name="Chang Y.J."/>
            <person name="Jeffries C.D."/>
            <person name="Chain P."/>
            <person name="Saunders E."/>
            <person name="Han C."/>
            <person name="Detter J.C."/>
            <person name="Brettin T."/>
            <person name="Rohde M."/>
            <person name="Goker M."/>
            <person name="Bristow J."/>
            <person name="Eisen J.A."/>
            <person name="Markowitz V."/>
            <person name="Hugenholtz P."/>
            <person name="Klenk H.P."/>
            <person name="Kyrpides N.C."/>
        </authorList>
    </citation>
    <scope>NUCLEOTIDE SEQUENCE [LARGE SCALE GENOMIC DNA]</scope>
    <source>
        <strain evidence="3">ATCC 25592 / DSM 43247 / BCRC 13721 / JCM 3198 / KCTC 3076 / NBRC 16047 / NCTC 10667</strain>
    </source>
</reference>
<evidence type="ECO:0000313" key="3">
    <source>
        <dbReference type="Proteomes" id="UP000001219"/>
    </source>
</evidence>
<reference evidence="3" key="1">
    <citation type="submission" date="2009-10" db="EMBL/GenBank/DDBJ databases">
        <title>The complete chromosome of Gordonia bronchialis DSM 43247.</title>
        <authorList>
            <consortium name="US DOE Joint Genome Institute (JGI-PGF)"/>
            <person name="Lucas S."/>
            <person name="Copeland A."/>
            <person name="Lapidus A."/>
            <person name="Glavina del Rio T."/>
            <person name="Dalin E."/>
            <person name="Tice H."/>
            <person name="Bruce D."/>
            <person name="Goodwin L."/>
            <person name="Pitluck S."/>
            <person name="Kyrpides N."/>
            <person name="Mavromatis K."/>
            <person name="Ivanova N."/>
            <person name="Ovchinnikova G."/>
            <person name="Saunders E."/>
            <person name="Brettin T."/>
            <person name="Detter J.C."/>
            <person name="Han C."/>
            <person name="Larimer F."/>
            <person name="Land M."/>
            <person name="Hauser L."/>
            <person name="Markowitz V."/>
            <person name="Cheng J.-F."/>
            <person name="Hugenholtz P."/>
            <person name="Woyke T."/>
            <person name="Wu D."/>
            <person name="Jando M."/>
            <person name="Schneider S."/>
            <person name="Goeker M."/>
            <person name="Klenk H.-P."/>
            <person name="Eisen J.A."/>
        </authorList>
    </citation>
    <scope>NUCLEOTIDE SEQUENCE [LARGE SCALE GENOMIC DNA]</scope>
    <source>
        <strain evidence="3">ATCC 25592 / DSM 43247 / BCRC 13721 / JCM 3198 / KCTC 3076 / NBRC 16047 / NCTC 10667</strain>
    </source>
</reference>
<evidence type="ECO:0000259" key="1">
    <source>
        <dbReference type="SMART" id="SM00923"/>
    </source>
</evidence>
<dbReference type="RefSeq" id="WP_012835431.1">
    <property type="nucleotide sequence ID" value="NC_013441.1"/>
</dbReference>
<dbReference type="Proteomes" id="UP000001219">
    <property type="component" value="Chromosome"/>
</dbReference>
<accession>D0L2M1</accession>
<dbReference type="STRING" id="526226.Gbro_3740"/>
<dbReference type="OrthoDB" id="7584480at2"/>
<dbReference type="KEGG" id="gbr:Gbro_3740"/>
<dbReference type="InterPro" id="IPR037407">
    <property type="entry name" value="MLP_fam"/>
</dbReference>
<dbReference type="HOGENOM" id="CLU_181321_1_0_11"/>
<feature type="domain" description="MbtH-like" evidence="1">
    <location>
        <begin position="3"/>
        <end position="53"/>
    </location>
</feature>
<dbReference type="PANTHER" id="PTHR38444">
    <property type="entry name" value="ENTEROBACTIN BIOSYNTHESIS PROTEIN YBDZ"/>
    <property type="match status" value="1"/>
</dbReference>
<protein>
    <submittedName>
        <fullName evidence="2">MbtH domain protein</fullName>
    </submittedName>
</protein>
<keyword evidence="3" id="KW-1185">Reference proteome</keyword>
<dbReference type="PANTHER" id="PTHR38444:SF1">
    <property type="entry name" value="ENTEROBACTIN BIOSYNTHESIS PROTEIN YBDZ"/>
    <property type="match status" value="1"/>
</dbReference>
<proteinExistence type="predicted"/>
<dbReference type="Pfam" id="PF03621">
    <property type="entry name" value="MbtH"/>
    <property type="match status" value="1"/>
</dbReference>
<name>D0L2M1_GORB4</name>
<gene>
    <name evidence="2" type="ordered locus">Gbro_3740</name>
</gene>
<dbReference type="Gene3D" id="3.90.820.10">
    <property type="entry name" value="Structural Genomics, Unknown Function 30-nov-00 1gh9 Mol_id"/>
    <property type="match status" value="1"/>
</dbReference>
<dbReference type="EMBL" id="CP001802">
    <property type="protein sequence ID" value="ACY22924.1"/>
    <property type="molecule type" value="Genomic_DNA"/>
</dbReference>
<evidence type="ECO:0000313" key="2">
    <source>
        <dbReference type="EMBL" id="ACY22924.1"/>
    </source>
</evidence>
<dbReference type="AlphaFoldDB" id="D0L2M1"/>
<dbReference type="InterPro" id="IPR038020">
    <property type="entry name" value="MbtH-like_sf"/>
</dbReference>
<dbReference type="InterPro" id="IPR005153">
    <property type="entry name" value="MbtH-like_dom"/>
</dbReference>
<dbReference type="GO" id="GO:0005829">
    <property type="term" value="C:cytosol"/>
    <property type="evidence" value="ECO:0007669"/>
    <property type="project" value="TreeGrafter"/>
</dbReference>
<dbReference type="SMART" id="SM00923">
    <property type="entry name" value="MbtH"/>
    <property type="match status" value="1"/>
</dbReference>
<organism evidence="2 3">
    <name type="scientific">Gordonia bronchialis (strain ATCC 25592 / DSM 43247 / BCRC 13721 / JCM 3198 / KCTC 3076 / NBRC 16047 / NCTC 10667)</name>
    <name type="common">Rhodococcus bronchialis</name>
    <dbReference type="NCBI Taxonomy" id="526226"/>
    <lineage>
        <taxon>Bacteria</taxon>
        <taxon>Bacillati</taxon>
        <taxon>Actinomycetota</taxon>
        <taxon>Actinomycetes</taxon>
        <taxon>Mycobacteriales</taxon>
        <taxon>Gordoniaceae</taxon>
        <taxon>Gordonia</taxon>
    </lineage>
</organism>
<sequence>MTNPFDDDNGRFYVLVNHENQHSLWPVFAPVPAGWSTVFGEDTRAACLAYVEENWTDLRPASLIEAMTSDGRR</sequence>
<dbReference type="GO" id="GO:0019290">
    <property type="term" value="P:siderophore biosynthetic process"/>
    <property type="evidence" value="ECO:0007669"/>
    <property type="project" value="TreeGrafter"/>
</dbReference>
<dbReference type="SUPFAM" id="SSF160582">
    <property type="entry name" value="MbtH-like"/>
    <property type="match status" value="1"/>
</dbReference>
<dbReference type="eggNOG" id="COG3251">
    <property type="taxonomic scope" value="Bacteria"/>
</dbReference>